<sequence length="172" mass="20127">METAAKPSLLDNPNKPKEVKPLEDISSFSITGWLNKKEEVKTEKVEVKDNLPANHFSEVDLLHEWKLFLDNLQDDDPVKFSAIKVCKLQKKDENKILIKVPSEAAKSEFETVRKDFLSVFQRKVNNFHIKSKYVEDETLQKEIITKRKLFDKFAEKNPILKELDDLMKFDFS</sequence>
<dbReference type="eggNOG" id="ENOG5032U7W">
    <property type="taxonomic scope" value="Bacteria"/>
</dbReference>
<evidence type="ECO:0008006" key="4">
    <source>
        <dbReference type="Google" id="ProtNLM"/>
    </source>
</evidence>
<protein>
    <recommendedName>
        <fullName evidence="4">DNA polymerase III subunits gamma and tau</fullName>
    </recommendedName>
</protein>
<dbReference type="HOGENOM" id="CLU_114043_0_0_10"/>
<gene>
    <name evidence="2" type="ORF">BD94_2021</name>
</gene>
<accession>A0A077EE07</accession>
<feature type="region of interest" description="Disordered" evidence="1">
    <location>
        <begin position="1"/>
        <end position="20"/>
    </location>
</feature>
<dbReference type="KEGG" id="eao:BD94_2021"/>
<reference evidence="2" key="1">
    <citation type="journal article" date="2013" name="Lancet">
        <title>First case of E anophelis outbreak in an intensive-care unit.</title>
        <authorList>
            <person name="Teo J."/>
            <person name="Tan S.Y."/>
            <person name="Tay M."/>
            <person name="Ding Y."/>
            <person name="Kjelleberg S."/>
            <person name="Givskov M."/>
            <person name="Lin R.T."/>
            <person name="Yang L."/>
        </authorList>
    </citation>
    <scope>NUCLEOTIDE SEQUENCE [LARGE SCALE GENOMIC DNA]</scope>
    <source>
        <strain evidence="2">NUHP1</strain>
    </source>
</reference>
<dbReference type="Proteomes" id="UP000028933">
    <property type="component" value="Chromosome"/>
</dbReference>
<organism evidence="2 3">
    <name type="scientific">Elizabethkingia anophelis NUHP1</name>
    <dbReference type="NCBI Taxonomy" id="1338011"/>
    <lineage>
        <taxon>Bacteria</taxon>
        <taxon>Pseudomonadati</taxon>
        <taxon>Bacteroidota</taxon>
        <taxon>Flavobacteriia</taxon>
        <taxon>Flavobacteriales</taxon>
        <taxon>Weeksellaceae</taxon>
        <taxon>Elizabethkingia</taxon>
    </lineage>
</organism>
<dbReference type="EMBL" id="CP007547">
    <property type="protein sequence ID" value="AIL45796.1"/>
    <property type="molecule type" value="Genomic_DNA"/>
</dbReference>
<reference evidence="2" key="2">
    <citation type="journal article" date="2015" name="Genome Biol. Evol.">
        <title>Complete Genome Sequence and Transcriptomic Analysis of the Novel Pathogen Elizabethkingia anophelis in Response to Oxidative Stress.</title>
        <authorList>
            <person name="Li Y."/>
            <person name="Liu Y."/>
            <person name="Chew S.C."/>
            <person name="Tay M."/>
            <person name="Salido M.M."/>
            <person name="Teo J."/>
            <person name="Lauro F.M."/>
            <person name="Givskov M."/>
            <person name="Yang L."/>
        </authorList>
    </citation>
    <scope>NUCLEOTIDE SEQUENCE</scope>
    <source>
        <strain evidence="2">NUHP1</strain>
    </source>
</reference>
<name>A0A077EE07_9FLAO</name>
<evidence type="ECO:0000313" key="2">
    <source>
        <dbReference type="EMBL" id="AIL45796.1"/>
    </source>
</evidence>
<evidence type="ECO:0000256" key="1">
    <source>
        <dbReference type="SAM" id="MobiDB-lite"/>
    </source>
</evidence>
<dbReference type="RefSeq" id="WP_228050528.1">
    <property type="nucleotide sequence ID" value="NZ_CP007547.1"/>
</dbReference>
<dbReference type="AlphaFoldDB" id="A0A077EE07"/>
<proteinExistence type="predicted"/>
<dbReference type="STRING" id="1338011.BD94_2021"/>
<evidence type="ECO:0000313" key="3">
    <source>
        <dbReference type="Proteomes" id="UP000028933"/>
    </source>
</evidence>